<reference evidence="7" key="2">
    <citation type="submission" date="2015-04" db="EMBL/GenBank/DDBJ databases">
        <title>A butyrogenic pathway from the amino acid lysine in a human gut commensal.</title>
        <authorList>
            <person name="de Vos W.M."/>
            <person name="Bui N.T.P."/>
            <person name="Plugge C.M."/>
            <person name="Ritari J."/>
        </authorList>
    </citation>
    <scope>NUCLEOTIDE SEQUENCE [LARGE SCALE GENOMIC DNA]</scope>
    <source>
        <strain evidence="7">AF211</strain>
    </source>
</reference>
<organism evidence="6 7">
    <name type="scientific">Intestinimonas butyriciproducens</name>
    <dbReference type="NCBI Taxonomy" id="1297617"/>
    <lineage>
        <taxon>Bacteria</taxon>
        <taxon>Bacillati</taxon>
        <taxon>Bacillota</taxon>
        <taxon>Clostridia</taxon>
        <taxon>Eubacteriales</taxon>
        <taxon>Intestinimonas</taxon>
    </lineage>
</organism>
<evidence type="ECO:0000256" key="1">
    <source>
        <dbReference type="ARBA" id="ARBA00003535"/>
    </source>
</evidence>
<keyword evidence="4" id="KW-0288">FMN</keyword>
<dbReference type="CDD" id="cd04730">
    <property type="entry name" value="NPD_like"/>
    <property type="match status" value="1"/>
</dbReference>
<dbReference type="Pfam" id="PF03060">
    <property type="entry name" value="NMO"/>
    <property type="match status" value="1"/>
</dbReference>
<dbReference type="PATRIC" id="fig|1297617.4.peg.2396"/>
<dbReference type="STRING" id="1297617.IB211_02323c"/>
<dbReference type="GO" id="GO:0018580">
    <property type="term" value="F:nitronate monooxygenase activity"/>
    <property type="evidence" value="ECO:0007669"/>
    <property type="project" value="InterPro"/>
</dbReference>
<dbReference type="InterPro" id="IPR004136">
    <property type="entry name" value="NMO"/>
</dbReference>
<dbReference type="Proteomes" id="UP000064844">
    <property type="component" value="Chromosome"/>
</dbReference>
<dbReference type="SUPFAM" id="SSF51412">
    <property type="entry name" value="Inosine monophosphate dehydrogenase (IMPDH)"/>
    <property type="match status" value="1"/>
</dbReference>
<proteinExistence type="predicted"/>
<dbReference type="Gene3D" id="3.20.20.70">
    <property type="entry name" value="Aldolase class I"/>
    <property type="match status" value="1"/>
</dbReference>
<accession>A0A0S2W5U2</accession>
<evidence type="ECO:0000256" key="5">
    <source>
        <dbReference type="ARBA" id="ARBA00023002"/>
    </source>
</evidence>
<dbReference type="RefSeq" id="WP_058118102.1">
    <property type="nucleotide sequence ID" value="NZ_CP011307.1"/>
</dbReference>
<gene>
    <name evidence="6" type="ORF">IB211_02323c</name>
</gene>
<evidence type="ECO:0000313" key="6">
    <source>
        <dbReference type="EMBL" id="ALP94714.1"/>
    </source>
</evidence>
<keyword evidence="3" id="KW-0285">Flavoprotein</keyword>
<dbReference type="PANTHER" id="PTHR32332:SF20">
    <property type="entry name" value="2-NITROPROPANE DIOXYGENASE-LIKE PROTEIN"/>
    <property type="match status" value="1"/>
</dbReference>
<dbReference type="KEGG" id="ibu:IB211_02323c"/>
<evidence type="ECO:0000313" key="7">
    <source>
        <dbReference type="Proteomes" id="UP000064844"/>
    </source>
</evidence>
<dbReference type="EMBL" id="CP011307">
    <property type="protein sequence ID" value="ALP94714.1"/>
    <property type="molecule type" value="Genomic_DNA"/>
</dbReference>
<dbReference type="AlphaFoldDB" id="A0A0S2W5U2"/>
<dbReference type="eggNOG" id="COG2070">
    <property type="taxonomic scope" value="Bacteria"/>
</dbReference>
<keyword evidence="5 6" id="KW-0560">Oxidoreductase</keyword>
<protein>
    <recommendedName>
        <fullName evidence="2">Probable nitronate monooxygenase</fullName>
    </recommendedName>
</protein>
<name>A0A0S2W5U2_9FIRM</name>
<evidence type="ECO:0000256" key="3">
    <source>
        <dbReference type="ARBA" id="ARBA00022630"/>
    </source>
</evidence>
<evidence type="ECO:0000256" key="4">
    <source>
        <dbReference type="ARBA" id="ARBA00022643"/>
    </source>
</evidence>
<comment type="function">
    <text evidence="1">Nitronate monooxygenase that uses molecular oxygen to catalyze the oxidative denitrification of alkyl nitronates. Acts on propionate 3-nitronate (P3N), the presumed physiological substrate. Probably functions in the detoxification of P3N, a metabolic poison produced by plants and fungi as a defense mechanism.</text>
</comment>
<sequence length="313" mass="32697">MTRLNELLGTEFPIVQGGMANIATAEFAAAVSNAGALGLIGGGGMDAAGFRESIRRCRTLTDRPFGVNIMLMHPQAEEMADIAAEERVAVITTGAGNPARFIPRWKESGAKVFPVVAAVALARLVERAGADGVIAEGTESGGHVGELTTMALVPQVCDAVGIPVVAAGGIADARQLLAAYALGACGAQVGTCLLVSEECPIHPNYKEAVLKAKDSGTVVTGRIGGTPVRILKNAMARAYVAREREGADKMELEQFTLGSLRRAVFDGDVKNGSLMAGQVSGMLREIRPLRVILEELCGGCGAHLRELEQEVFS</sequence>
<keyword evidence="7" id="KW-1185">Reference proteome</keyword>
<dbReference type="InterPro" id="IPR013785">
    <property type="entry name" value="Aldolase_TIM"/>
</dbReference>
<evidence type="ECO:0000256" key="2">
    <source>
        <dbReference type="ARBA" id="ARBA00013457"/>
    </source>
</evidence>
<reference evidence="6 7" key="1">
    <citation type="journal article" date="2015" name="Nat. Commun.">
        <title>Production of butyrate from lysine and the Amadori product fructoselysine by a human gut commensal.</title>
        <authorList>
            <person name="Bui T.P."/>
            <person name="Ritari J."/>
            <person name="Boeren S."/>
            <person name="de Waard P."/>
            <person name="Plugge C.M."/>
            <person name="de Vos W.M."/>
        </authorList>
    </citation>
    <scope>NUCLEOTIDE SEQUENCE [LARGE SCALE GENOMIC DNA]</scope>
    <source>
        <strain evidence="6 7">AF211</strain>
    </source>
</reference>
<dbReference type="PANTHER" id="PTHR32332">
    <property type="entry name" value="2-NITROPROPANE DIOXYGENASE"/>
    <property type="match status" value="1"/>
</dbReference>